<feature type="compositionally biased region" description="Polar residues" evidence="1">
    <location>
        <begin position="68"/>
        <end position="79"/>
    </location>
</feature>
<proteinExistence type="predicted"/>
<comment type="caution">
    <text evidence="2">The sequence shown here is derived from an EMBL/GenBank/DDBJ whole genome shotgun (WGS) entry which is preliminary data.</text>
</comment>
<feature type="compositionally biased region" description="Polar residues" evidence="1">
    <location>
        <begin position="35"/>
        <end position="55"/>
    </location>
</feature>
<reference evidence="2" key="1">
    <citation type="submission" date="2023-06" db="EMBL/GenBank/DDBJ databases">
        <title>Genome-scale phylogeny and comparative genomics of the fungal order Sordariales.</title>
        <authorList>
            <consortium name="Lawrence Berkeley National Laboratory"/>
            <person name="Hensen N."/>
            <person name="Bonometti L."/>
            <person name="Westerberg I."/>
            <person name="Brannstrom I.O."/>
            <person name="Guillou S."/>
            <person name="Cros-Aarteil S."/>
            <person name="Calhoun S."/>
            <person name="Haridas S."/>
            <person name="Kuo A."/>
            <person name="Mondo S."/>
            <person name="Pangilinan J."/>
            <person name="Riley R."/>
            <person name="Labutti K."/>
            <person name="Andreopoulos B."/>
            <person name="Lipzen A."/>
            <person name="Chen C."/>
            <person name="Yanf M."/>
            <person name="Daum C."/>
            <person name="Ng V."/>
            <person name="Clum A."/>
            <person name="Steindorff A."/>
            <person name="Ohm R."/>
            <person name="Martin F."/>
            <person name="Silar P."/>
            <person name="Natvig D."/>
            <person name="Lalanne C."/>
            <person name="Gautier V."/>
            <person name="Ament-Velasquez S.L."/>
            <person name="Kruys A."/>
            <person name="Hutchinson M.I."/>
            <person name="Powell A.J."/>
            <person name="Barry K."/>
            <person name="Miller A.N."/>
            <person name="Grigoriev I.V."/>
            <person name="Debuchy R."/>
            <person name="Gladieux P."/>
            <person name="Thoren M.H."/>
            <person name="Johannesson H."/>
        </authorList>
    </citation>
    <scope>NUCLEOTIDE SEQUENCE</scope>
    <source>
        <strain evidence="2">SMH2532-1</strain>
    </source>
</reference>
<gene>
    <name evidence="2" type="ORF">B0T16DRAFT_422620</name>
</gene>
<evidence type="ECO:0000313" key="2">
    <source>
        <dbReference type="EMBL" id="KAK0639204.1"/>
    </source>
</evidence>
<feature type="region of interest" description="Disordered" evidence="1">
    <location>
        <begin position="35"/>
        <end position="79"/>
    </location>
</feature>
<evidence type="ECO:0000313" key="3">
    <source>
        <dbReference type="Proteomes" id="UP001174936"/>
    </source>
</evidence>
<dbReference type="AlphaFoldDB" id="A0AA39XSA5"/>
<keyword evidence="3" id="KW-1185">Reference proteome</keyword>
<protein>
    <submittedName>
        <fullName evidence="2">Uncharacterized protein</fullName>
    </submittedName>
</protein>
<accession>A0AA39XSA5</accession>
<organism evidence="2 3">
    <name type="scientific">Cercophora newfieldiana</name>
    <dbReference type="NCBI Taxonomy" id="92897"/>
    <lineage>
        <taxon>Eukaryota</taxon>
        <taxon>Fungi</taxon>
        <taxon>Dikarya</taxon>
        <taxon>Ascomycota</taxon>
        <taxon>Pezizomycotina</taxon>
        <taxon>Sordariomycetes</taxon>
        <taxon>Sordariomycetidae</taxon>
        <taxon>Sordariales</taxon>
        <taxon>Lasiosphaeriaceae</taxon>
        <taxon>Cercophora</taxon>
    </lineage>
</organism>
<dbReference type="Proteomes" id="UP001174936">
    <property type="component" value="Unassembled WGS sequence"/>
</dbReference>
<dbReference type="EMBL" id="JAULSV010000007">
    <property type="protein sequence ID" value="KAK0639204.1"/>
    <property type="molecule type" value="Genomic_DNA"/>
</dbReference>
<sequence>MSVRNAFISRMVSANLPPATSLSRRTTFFNYRPSTLSSVPRMSPNATPESAQTRLSRSKTCRMPKITSAASPGTTHASS</sequence>
<evidence type="ECO:0000256" key="1">
    <source>
        <dbReference type="SAM" id="MobiDB-lite"/>
    </source>
</evidence>
<name>A0AA39XSA5_9PEZI</name>